<proteinExistence type="predicted"/>
<dbReference type="InterPro" id="IPR003615">
    <property type="entry name" value="HNH_nuc"/>
</dbReference>
<organism evidence="2 3">
    <name type="scientific">Tranquillimonas rosea</name>
    <dbReference type="NCBI Taxonomy" id="641238"/>
    <lineage>
        <taxon>Bacteria</taxon>
        <taxon>Pseudomonadati</taxon>
        <taxon>Pseudomonadota</taxon>
        <taxon>Alphaproteobacteria</taxon>
        <taxon>Rhodobacterales</taxon>
        <taxon>Roseobacteraceae</taxon>
        <taxon>Tranquillimonas</taxon>
    </lineage>
</organism>
<dbReference type="GO" id="GO:0004519">
    <property type="term" value="F:endonuclease activity"/>
    <property type="evidence" value="ECO:0007669"/>
    <property type="project" value="UniProtKB-KW"/>
</dbReference>
<evidence type="ECO:0000259" key="1">
    <source>
        <dbReference type="Pfam" id="PF13392"/>
    </source>
</evidence>
<keyword evidence="2" id="KW-0378">Hydrolase</keyword>
<protein>
    <submittedName>
        <fullName evidence="2">HNH endonuclease</fullName>
    </submittedName>
</protein>
<keyword evidence="2" id="KW-0540">Nuclease</keyword>
<dbReference type="RefSeq" id="WP_092696462.1">
    <property type="nucleotide sequence ID" value="NZ_FOGU01000031.1"/>
</dbReference>
<dbReference type="AlphaFoldDB" id="A0A1H9XBE8"/>
<feature type="domain" description="HNH nuclease" evidence="1">
    <location>
        <begin position="75"/>
        <end position="112"/>
    </location>
</feature>
<dbReference type="OrthoDB" id="6631788at2"/>
<reference evidence="2 3" key="1">
    <citation type="submission" date="2016-10" db="EMBL/GenBank/DDBJ databases">
        <authorList>
            <person name="de Groot N.N."/>
        </authorList>
    </citation>
    <scope>NUCLEOTIDE SEQUENCE [LARGE SCALE GENOMIC DNA]</scope>
    <source>
        <strain evidence="2 3">DSM 23042</strain>
    </source>
</reference>
<sequence>MPSSNTPVGEHDHRLEIYEAEVEVEYRGERYRVRNNGAVYRLNEFRKRARPLDKTWSFGRRSLTTDYHLLTGVPIHRIVCTAFNGPPPTDQHVVDHIDTNRANNRPENLRWL</sequence>
<dbReference type="InterPro" id="IPR044925">
    <property type="entry name" value="His-Me_finger_sf"/>
</dbReference>
<evidence type="ECO:0000313" key="3">
    <source>
        <dbReference type="Proteomes" id="UP000198885"/>
    </source>
</evidence>
<accession>A0A1H9XBE8</accession>
<dbReference type="Gene3D" id="3.90.75.20">
    <property type="match status" value="1"/>
</dbReference>
<dbReference type="Proteomes" id="UP000198885">
    <property type="component" value="Unassembled WGS sequence"/>
</dbReference>
<dbReference type="SUPFAM" id="SSF54060">
    <property type="entry name" value="His-Me finger endonucleases"/>
    <property type="match status" value="1"/>
</dbReference>
<dbReference type="EMBL" id="FOGU01000031">
    <property type="protein sequence ID" value="SES43500.1"/>
    <property type="molecule type" value="Genomic_DNA"/>
</dbReference>
<evidence type="ECO:0000313" key="2">
    <source>
        <dbReference type="EMBL" id="SES43500.1"/>
    </source>
</evidence>
<keyword evidence="3" id="KW-1185">Reference proteome</keyword>
<dbReference type="Pfam" id="PF13392">
    <property type="entry name" value="HNH_3"/>
    <property type="match status" value="1"/>
</dbReference>
<gene>
    <name evidence="2" type="ORF">SAMN04490244_1311</name>
</gene>
<keyword evidence="2" id="KW-0255">Endonuclease</keyword>
<name>A0A1H9XBE8_9RHOB</name>